<dbReference type="SMART" id="SM00360">
    <property type="entry name" value="RRM"/>
    <property type="match status" value="1"/>
</dbReference>
<comment type="caution">
    <text evidence="6">The sequence shown here is derived from an EMBL/GenBank/DDBJ whole genome shotgun (WGS) entry which is preliminary data.</text>
</comment>
<dbReference type="PRINTS" id="PR01217">
    <property type="entry name" value="PRICHEXTENSN"/>
</dbReference>
<dbReference type="GO" id="GO:0017069">
    <property type="term" value="F:snRNA binding"/>
    <property type="evidence" value="ECO:0007669"/>
    <property type="project" value="TreeGrafter"/>
</dbReference>
<sequence>MSSNSGYNGLAPSKLGFTAKADLPGHINILFRARPPLQYADPLEKEHHTKYDLINEGNASLEEIFEEGPPPERICMETPAERKERLWKESIISNYLKVKEEREKYNPKKDKEATEDPYKTLFISKLNYKTDEDKIREVMEEFGPVKKLRLVRNKKTGKSRGYAFVEFKHSRHCQRAYEKNGMKIDGERVFIDYEHGRVEKDWLPKRLGGGIGDKRRDRRNEKKIRQVIKEYKRSLKEKSKKEANDTEPTKDKKHEKVNHKEEEKESNHKRQKVSENEEVSKRAEQPQKEPEKPSETPKDPIPAPPAPTTTPAPALIPAPAPILAPAPIPAPPPTSTPLPAPLPPPSSTPAPLAPAPAPLPPPPTITALPPAPAPLPPAPAPLPSTKTAPHQEASLPELAQPSSLKAEEKPREEVKSSVEASAAAPTDVAPKSTPEEKEARIRRIGIKTRREEAEIERASILIEAKIETRKKDSKRRRDDRSY</sequence>
<name>A0AAD1UD91_EUPCR</name>
<evidence type="ECO:0000256" key="2">
    <source>
        <dbReference type="ARBA" id="ARBA00023242"/>
    </source>
</evidence>
<feature type="domain" description="RRM" evidence="5">
    <location>
        <begin position="119"/>
        <end position="196"/>
    </location>
</feature>
<keyword evidence="3" id="KW-0694">RNA-binding</keyword>
<comment type="subcellular location">
    <subcellularLocation>
        <location evidence="1">Nucleus</location>
    </subcellularLocation>
</comment>
<dbReference type="InterPro" id="IPR022023">
    <property type="entry name" value="U1snRNP70_N"/>
</dbReference>
<dbReference type="Pfam" id="PF12220">
    <property type="entry name" value="U1snRNP70_N"/>
    <property type="match status" value="1"/>
</dbReference>
<evidence type="ECO:0000256" key="4">
    <source>
        <dbReference type="SAM" id="MobiDB-lite"/>
    </source>
</evidence>
<keyword evidence="7" id="KW-1185">Reference proteome</keyword>
<dbReference type="InterPro" id="IPR000504">
    <property type="entry name" value="RRM_dom"/>
</dbReference>
<feature type="region of interest" description="Disordered" evidence="4">
    <location>
        <begin position="203"/>
        <end position="444"/>
    </location>
</feature>
<reference evidence="6" key="1">
    <citation type="submission" date="2023-07" db="EMBL/GenBank/DDBJ databases">
        <authorList>
            <consortium name="AG Swart"/>
            <person name="Singh M."/>
            <person name="Singh A."/>
            <person name="Seah K."/>
            <person name="Emmerich C."/>
        </authorList>
    </citation>
    <scope>NUCLEOTIDE SEQUENCE</scope>
    <source>
        <strain evidence="6">DP1</strain>
    </source>
</reference>
<evidence type="ECO:0000259" key="5">
    <source>
        <dbReference type="PROSITE" id="PS50102"/>
    </source>
</evidence>
<dbReference type="InterPro" id="IPR012677">
    <property type="entry name" value="Nucleotide-bd_a/b_plait_sf"/>
</dbReference>
<gene>
    <name evidence="6" type="ORF">ECRASSUSDP1_LOCUS7995</name>
</gene>
<dbReference type="GO" id="GO:0071011">
    <property type="term" value="C:precatalytic spliceosome"/>
    <property type="evidence" value="ECO:0007669"/>
    <property type="project" value="TreeGrafter"/>
</dbReference>
<accession>A0AAD1UD91</accession>
<dbReference type="FunFam" id="3.30.70.330:FF:000132">
    <property type="entry name" value="Small nuclear ribonucleoprotein U11/U12 subunit 35"/>
    <property type="match status" value="1"/>
</dbReference>
<feature type="compositionally biased region" description="Pro residues" evidence="4">
    <location>
        <begin position="299"/>
        <end position="382"/>
    </location>
</feature>
<dbReference type="SUPFAM" id="SSF54928">
    <property type="entry name" value="RNA-binding domain, RBD"/>
    <property type="match status" value="1"/>
</dbReference>
<dbReference type="AlphaFoldDB" id="A0AAD1UD91"/>
<feature type="compositionally biased region" description="Basic and acidic residues" evidence="4">
    <location>
        <begin position="405"/>
        <end position="416"/>
    </location>
</feature>
<protein>
    <recommendedName>
        <fullName evidence="5">RRM domain-containing protein</fullName>
    </recommendedName>
</protein>
<dbReference type="GO" id="GO:0003729">
    <property type="term" value="F:mRNA binding"/>
    <property type="evidence" value="ECO:0007669"/>
    <property type="project" value="TreeGrafter"/>
</dbReference>
<proteinExistence type="predicted"/>
<dbReference type="Proteomes" id="UP001295684">
    <property type="component" value="Unassembled WGS sequence"/>
</dbReference>
<dbReference type="InterPro" id="IPR051183">
    <property type="entry name" value="U1_U11-U12_snRNP_70-35kDa"/>
</dbReference>
<dbReference type="Gene3D" id="3.30.70.330">
    <property type="match status" value="1"/>
</dbReference>
<dbReference type="Pfam" id="PF00076">
    <property type="entry name" value="RRM_1"/>
    <property type="match status" value="1"/>
</dbReference>
<keyword evidence="2" id="KW-0539">Nucleus</keyword>
<dbReference type="InterPro" id="IPR035979">
    <property type="entry name" value="RBD_domain_sf"/>
</dbReference>
<evidence type="ECO:0000256" key="1">
    <source>
        <dbReference type="ARBA" id="ARBA00004123"/>
    </source>
</evidence>
<dbReference type="PANTHER" id="PTHR13952">
    <property type="entry name" value="U1 SMALL NUCLEAR RIBONUCLEOPROTEIN 70 KD"/>
    <property type="match status" value="1"/>
</dbReference>
<evidence type="ECO:0000256" key="3">
    <source>
        <dbReference type="PROSITE-ProRule" id="PRU00176"/>
    </source>
</evidence>
<feature type="compositionally biased region" description="Basic and acidic residues" evidence="4">
    <location>
        <begin position="212"/>
        <end position="298"/>
    </location>
</feature>
<dbReference type="EMBL" id="CAMPGE010007806">
    <property type="protein sequence ID" value="CAI2366722.1"/>
    <property type="molecule type" value="Genomic_DNA"/>
</dbReference>
<dbReference type="PROSITE" id="PS50102">
    <property type="entry name" value="RRM"/>
    <property type="match status" value="1"/>
</dbReference>
<evidence type="ECO:0000313" key="7">
    <source>
        <dbReference type="Proteomes" id="UP001295684"/>
    </source>
</evidence>
<organism evidence="6 7">
    <name type="scientific">Euplotes crassus</name>
    <dbReference type="NCBI Taxonomy" id="5936"/>
    <lineage>
        <taxon>Eukaryota</taxon>
        <taxon>Sar</taxon>
        <taxon>Alveolata</taxon>
        <taxon>Ciliophora</taxon>
        <taxon>Intramacronucleata</taxon>
        <taxon>Spirotrichea</taxon>
        <taxon>Hypotrichia</taxon>
        <taxon>Euplotida</taxon>
        <taxon>Euplotidae</taxon>
        <taxon>Moneuplotes</taxon>
    </lineage>
</organism>
<dbReference type="GO" id="GO:0000398">
    <property type="term" value="P:mRNA splicing, via spliceosome"/>
    <property type="evidence" value="ECO:0007669"/>
    <property type="project" value="TreeGrafter"/>
</dbReference>
<evidence type="ECO:0000313" key="6">
    <source>
        <dbReference type="EMBL" id="CAI2366722.1"/>
    </source>
</evidence>